<comment type="caution">
    <text evidence="1">The sequence shown here is derived from an EMBL/GenBank/DDBJ whole genome shotgun (WGS) entry which is preliminary data.</text>
</comment>
<gene>
    <name evidence="1" type="ORF">B5P45_22595</name>
</gene>
<dbReference type="AlphaFoldDB" id="A0A2N9VQV1"/>
<evidence type="ECO:0000313" key="1">
    <source>
        <dbReference type="EMBL" id="PIO41869.1"/>
    </source>
</evidence>
<protein>
    <submittedName>
        <fullName evidence="1">Uncharacterized protein</fullName>
    </submittedName>
</protein>
<dbReference type="Proteomes" id="UP000232163">
    <property type="component" value="Unassembled WGS sequence"/>
</dbReference>
<dbReference type="EMBL" id="MZMT01000053">
    <property type="protein sequence ID" value="PIO41869.1"/>
    <property type="molecule type" value="Genomic_DNA"/>
</dbReference>
<proteinExistence type="predicted"/>
<name>A0A2N9VQV1_9HYPH</name>
<sequence>MIFGYLYPPLPCRASPPQGGRSAFIDVSANQYRWRLSGYNSAILISPLVGEMGGSPEGGVIRSPLWRLA</sequence>
<evidence type="ECO:0000313" key="2">
    <source>
        <dbReference type="Proteomes" id="UP000232163"/>
    </source>
</evidence>
<reference evidence="2" key="1">
    <citation type="journal article" date="2017" name="Int J Environ Stud">
        <title>Does the Miocene-Pliocene relict legume Oxytropis triphylla form nitrogen-fixing nodules with a combination of bacterial strains?</title>
        <authorList>
            <person name="Safronova V."/>
            <person name="Belimov A."/>
            <person name="Sazanova A."/>
            <person name="Kuznetsova I."/>
            <person name="Popova J."/>
            <person name="Andronov E."/>
            <person name="Verkhozina A."/>
            <person name="Tikhonovich I."/>
        </authorList>
    </citation>
    <scope>NUCLEOTIDE SEQUENCE [LARGE SCALE GENOMIC DNA]</scope>
    <source>
        <strain evidence="2">Tri-38</strain>
    </source>
</reference>
<accession>A0A2N9VQV1</accession>
<organism evidence="1 2">
    <name type="scientific">Phyllobacterium zundukense</name>
    <dbReference type="NCBI Taxonomy" id="1867719"/>
    <lineage>
        <taxon>Bacteria</taxon>
        <taxon>Pseudomonadati</taxon>
        <taxon>Pseudomonadota</taxon>
        <taxon>Alphaproteobacteria</taxon>
        <taxon>Hyphomicrobiales</taxon>
        <taxon>Phyllobacteriaceae</taxon>
        <taxon>Phyllobacterium</taxon>
    </lineage>
</organism>
<keyword evidence="2" id="KW-1185">Reference proteome</keyword>